<dbReference type="Pfam" id="PF01734">
    <property type="entry name" value="Patatin"/>
    <property type="match status" value="1"/>
</dbReference>
<dbReference type="PANTHER" id="PTHR32241:SF12">
    <property type="entry name" value="OS03G0784100 PROTEIN"/>
    <property type="match status" value="1"/>
</dbReference>
<name>A0A835M5Q3_9MAGN</name>
<evidence type="ECO:0000256" key="4">
    <source>
        <dbReference type="ARBA" id="ARBA00023098"/>
    </source>
</evidence>
<comment type="similarity">
    <text evidence="1 6">Belongs to the patatin family.</text>
</comment>
<evidence type="ECO:0000313" key="9">
    <source>
        <dbReference type="Proteomes" id="UP000631114"/>
    </source>
</evidence>
<evidence type="ECO:0000256" key="2">
    <source>
        <dbReference type="ARBA" id="ARBA00022801"/>
    </source>
</evidence>
<evidence type="ECO:0000256" key="5">
    <source>
        <dbReference type="PROSITE-ProRule" id="PRU01161"/>
    </source>
</evidence>
<evidence type="ECO:0000256" key="1">
    <source>
        <dbReference type="ARBA" id="ARBA00010240"/>
    </source>
</evidence>
<keyword evidence="3 6" id="KW-0442">Lipid degradation</keyword>
<dbReference type="OrthoDB" id="630895at2759"/>
<proteinExistence type="inferred from homology"/>
<evidence type="ECO:0000256" key="3">
    <source>
        <dbReference type="ARBA" id="ARBA00022963"/>
    </source>
</evidence>
<dbReference type="EC" id="3.1.1.-" evidence="6"/>
<evidence type="ECO:0000256" key="6">
    <source>
        <dbReference type="RuleBase" id="RU361262"/>
    </source>
</evidence>
<keyword evidence="4 6" id="KW-0443">Lipid metabolism</keyword>
<dbReference type="PROSITE" id="PS51635">
    <property type="entry name" value="PNPLA"/>
    <property type="match status" value="1"/>
</dbReference>
<dbReference type="InterPro" id="IPR016035">
    <property type="entry name" value="Acyl_Trfase/lysoPLipase"/>
</dbReference>
<keyword evidence="9" id="KW-1185">Reference proteome</keyword>
<dbReference type="PANTHER" id="PTHR32241">
    <property type="entry name" value="PATATIN-LIKE PROTEIN 6"/>
    <property type="match status" value="1"/>
</dbReference>
<comment type="domain">
    <text evidence="6">The nitrogen atoms of the two glycine residues in the GGXR motif define the oxyanion hole, and stabilize the oxyanion that forms during the nucleophilic attack by the catalytic serine during substrate cleavage.</text>
</comment>
<dbReference type="GO" id="GO:0016042">
    <property type="term" value="P:lipid catabolic process"/>
    <property type="evidence" value="ECO:0007669"/>
    <property type="project" value="UniProtKB-KW"/>
</dbReference>
<dbReference type="EMBL" id="JADFTS010000002">
    <property type="protein sequence ID" value="KAF9620648.1"/>
    <property type="molecule type" value="Genomic_DNA"/>
</dbReference>
<dbReference type="Gene3D" id="3.40.1090.10">
    <property type="entry name" value="Cytosolic phospholipase A2 catalytic domain"/>
    <property type="match status" value="1"/>
</dbReference>
<feature type="domain" description="PNPLA" evidence="7">
    <location>
        <begin position="64"/>
        <end position="259"/>
    </location>
</feature>
<dbReference type="AlphaFoldDB" id="A0A835M5Q3"/>
<evidence type="ECO:0000259" key="7">
    <source>
        <dbReference type="PROSITE" id="PS51635"/>
    </source>
</evidence>
<evidence type="ECO:0000313" key="8">
    <source>
        <dbReference type="EMBL" id="KAF9620648.1"/>
    </source>
</evidence>
<organism evidence="8 9">
    <name type="scientific">Coptis chinensis</name>
    <dbReference type="NCBI Taxonomy" id="261450"/>
    <lineage>
        <taxon>Eukaryota</taxon>
        <taxon>Viridiplantae</taxon>
        <taxon>Streptophyta</taxon>
        <taxon>Embryophyta</taxon>
        <taxon>Tracheophyta</taxon>
        <taxon>Spermatophyta</taxon>
        <taxon>Magnoliopsida</taxon>
        <taxon>Ranunculales</taxon>
        <taxon>Ranunculaceae</taxon>
        <taxon>Coptidoideae</taxon>
        <taxon>Coptis</taxon>
    </lineage>
</organism>
<comment type="caution">
    <text evidence="5">Lacks conserved residue(s) required for the propagation of feature annotation.</text>
</comment>
<keyword evidence="2 6" id="KW-0378">Hydrolase</keyword>
<gene>
    <name evidence="8" type="ORF">IFM89_013674</name>
</gene>
<accession>A0A835M5Q3</accession>
<protein>
    <recommendedName>
        <fullName evidence="6">Patatin</fullName>
        <ecNumber evidence="6">3.1.1.-</ecNumber>
    </recommendedName>
</protein>
<reference evidence="8 9" key="1">
    <citation type="submission" date="2020-10" db="EMBL/GenBank/DDBJ databases">
        <title>The Coptis chinensis genome and diversification of protoberbering-type alkaloids.</title>
        <authorList>
            <person name="Wang B."/>
            <person name="Shu S."/>
            <person name="Song C."/>
            <person name="Liu Y."/>
        </authorList>
    </citation>
    <scope>NUCLEOTIDE SEQUENCE [LARGE SCALE GENOMIC DNA]</scope>
    <source>
        <strain evidence="8">HL-2020</strain>
        <tissue evidence="8">Leaf</tissue>
    </source>
</reference>
<comment type="function">
    <text evidence="6">Lipolytic acyl hydrolase (LAH).</text>
</comment>
<dbReference type="GO" id="GO:0016787">
    <property type="term" value="F:hydrolase activity"/>
    <property type="evidence" value="ECO:0007669"/>
    <property type="project" value="UniProtKB-KW"/>
</dbReference>
<dbReference type="SUPFAM" id="SSF52151">
    <property type="entry name" value="FabD/lysophospholipase-like"/>
    <property type="match status" value="1"/>
</dbReference>
<dbReference type="Proteomes" id="UP000631114">
    <property type="component" value="Unassembled WGS sequence"/>
</dbReference>
<comment type="caution">
    <text evidence="8">The sequence shown here is derived from an EMBL/GenBank/DDBJ whole genome shotgun (WGS) entry which is preliminary data.</text>
</comment>
<dbReference type="InterPro" id="IPR002641">
    <property type="entry name" value="PNPLA_dom"/>
</dbReference>
<sequence length="424" mass="45909">MEATSIMEQNFEVDKLTNEIFSLLENKFLFGYQDSLENSHILNSTLFTDLKPNKNVSGKVRILSIDGGGSTDGILAAKSLVYLETSLCCKYNNPNARIADFFDVGAGSGIGGILAALLFTKGKDGRPMCKANEAMQFLVKNRRRLNSSSGSNGIFSRIIRSSKAEKVFRKTFGECTLKDTLKPVLVSCYDLATRAPILFSRADAMETDSYDFKMSDVCAATSADSTAVRGFEVRSVDKKMRIVAVDGCVAMNNPTAAAITHVLNNKQEFPFCNSVEDLLVVSLGNGVASPACGAMTLSPVNLVRIGGEGASDMVDEAVSMAFGDLRTSNYVRIQSNGPNASACSRKNSNLSAIAEAMLAQKNVESVLFRGKKVVEKTNSDKLDWFAGELIKEHERRKFSILPVVVFKQSSPRTSSATVSTISSH</sequence>